<dbReference type="InterPro" id="IPR037646">
    <property type="entry name" value="PROSER3"/>
</dbReference>
<proteinExistence type="predicted"/>
<name>A0A813QAB3_9BILA</name>
<evidence type="ECO:0000313" key="2">
    <source>
        <dbReference type="EMBL" id="CAF0764405.1"/>
    </source>
</evidence>
<reference evidence="2" key="1">
    <citation type="submission" date="2021-02" db="EMBL/GenBank/DDBJ databases">
        <authorList>
            <person name="Nowell W R."/>
        </authorList>
    </citation>
    <scope>NUCLEOTIDE SEQUENCE</scope>
    <source>
        <strain evidence="2">Ploen Becks lab</strain>
    </source>
</reference>
<feature type="coiled-coil region" evidence="1">
    <location>
        <begin position="153"/>
        <end position="180"/>
    </location>
</feature>
<keyword evidence="3" id="KW-1185">Reference proteome</keyword>
<dbReference type="AlphaFoldDB" id="A0A813QAB3"/>
<dbReference type="PANTHER" id="PTHR22045">
    <property type="entry name" value="PROLINE AND SERINE-RICH PROTEIN 3"/>
    <property type="match status" value="1"/>
</dbReference>
<dbReference type="PANTHER" id="PTHR22045:SF6">
    <property type="entry name" value="PROLINE AND SERINE-RICH PROTEIN 3"/>
    <property type="match status" value="1"/>
</dbReference>
<accession>A0A813QAB3</accession>
<dbReference type="EMBL" id="CAJNOC010000462">
    <property type="protein sequence ID" value="CAF0764405.1"/>
    <property type="molecule type" value="Genomic_DNA"/>
</dbReference>
<gene>
    <name evidence="2" type="ORF">OXX778_LOCUS4608</name>
</gene>
<keyword evidence="1" id="KW-0175">Coiled coil</keyword>
<evidence type="ECO:0000256" key="1">
    <source>
        <dbReference type="SAM" id="Coils"/>
    </source>
</evidence>
<evidence type="ECO:0000313" key="3">
    <source>
        <dbReference type="Proteomes" id="UP000663879"/>
    </source>
</evidence>
<organism evidence="2 3">
    <name type="scientific">Brachionus calyciflorus</name>
    <dbReference type="NCBI Taxonomy" id="104777"/>
    <lineage>
        <taxon>Eukaryota</taxon>
        <taxon>Metazoa</taxon>
        <taxon>Spiralia</taxon>
        <taxon>Gnathifera</taxon>
        <taxon>Rotifera</taxon>
        <taxon>Eurotatoria</taxon>
        <taxon>Monogononta</taxon>
        <taxon>Pseudotrocha</taxon>
        <taxon>Ploima</taxon>
        <taxon>Brachionidae</taxon>
        <taxon>Brachionus</taxon>
    </lineage>
</organism>
<comment type="caution">
    <text evidence="2">The sequence shown here is derived from an EMBL/GenBank/DDBJ whole genome shotgun (WGS) entry which is preliminary data.</text>
</comment>
<dbReference type="Proteomes" id="UP000663879">
    <property type="component" value="Unassembled WGS sequence"/>
</dbReference>
<protein>
    <submittedName>
        <fullName evidence="2">Uncharacterized protein</fullName>
    </submittedName>
</protein>
<sequence length="681" mass="78033">MSFEPLSYEINYIGGSSKLDDCDPLERYMNDNHINTKSLAKKENKMIKFNDKNSRESRISINKIQSPIKSINKVTKITNKPPKYNTMQIKQNIKQPNENVNIVNIENSHSIEKPFINLKDFKPNVNLSLDKSITLKNDSIEEIFSNCESDEDIKNESKDLKNLRSKINALRKQLFNEIKESKEILSINDDLSENEIELSIDGDDDDDEKNASSSSDSIFSNIESINLSNKKFSFRPKKIDLPESNFTNSKKQKDLLIDSIDLKAKYLIEKSDNSLNDKIVSSDGLTSNSFGSSMSSSCSTIINDTEIHKPEFIQYIENKNKPSNQPITGETLKPEDDILYQWRLRRKLETSKKSDNSSSIFIPIKLPQSISQVNCAEEKISSVQNESMMNTEPDILISKLKSIEEKEVEIITNFETKTSIQTQTLNLVDTEIQTDLDFDVSKSNDLKTMIKRNEKINENLPIKNDKKTFMNQKNLQFEIPTKDCHENKEIKINLLKKESHTEFNKPKFTSSSPVKQNKLSNYTEYSKSNENSSEEFTKISQMIDRTPLSNLSLPFKSKFSNNKGNERHSVTSSIASTMSSICSSITNVTERNSPNHIQTSSMKLISADIHEPKIDSISVKKTDSFCLLNETNMSTLSEEFLNSFNENDKSLFETDDILRILFKKTYFYQLKLKQIDELLTN</sequence>
<dbReference type="OrthoDB" id="10043502at2759"/>